<reference evidence="1" key="1">
    <citation type="submission" date="2014-11" db="EMBL/GenBank/DDBJ databases">
        <authorList>
            <person name="Amaro Gonzalez C."/>
        </authorList>
    </citation>
    <scope>NUCLEOTIDE SEQUENCE</scope>
</reference>
<sequence>MQGWSTSLDKGKSGSIFYNPISLYLMKTTGKTLASELSDNSIAYRQDTYRDYCEVQRRKCDRTVRLFAFI</sequence>
<proteinExistence type="predicted"/>
<dbReference type="AlphaFoldDB" id="A0A0E9W5J3"/>
<evidence type="ECO:0000313" key="1">
    <source>
        <dbReference type="EMBL" id="JAH85644.1"/>
    </source>
</evidence>
<organism evidence="1">
    <name type="scientific">Anguilla anguilla</name>
    <name type="common">European freshwater eel</name>
    <name type="synonym">Muraena anguilla</name>
    <dbReference type="NCBI Taxonomy" id="7936"/>
    <lineage>
        <taxon>Eukaryota</taxon>
        <taxon>Metazoa</taxon>
        <taxon>Chordata</taxon>
        <taxon>Craniata</taxon>
        <taxon>Vertebrata</taxon>
        <taxon>Euteleostomi</taxon>
        <taxon>Actinopterygii</taxon>
        <taxon>Neopterygii</taxon>
        <taxon>Teleostei</taxon>
        <taxon>Anguilliformes</taxon>
        <taxon>Anguillidae</taxon>
        <taxon>Anguilla</taxon>
    </lineage>
</organism>
<accession>A0A0E9W5J3</accession>
<reference evidence="1" key="2">
    <citation type="journal article" date="2015" name="Fish Shellfish Immunol.">
        <title>Early steps in the European eel (Anguilla anguilla)-Vibrio vulnificus interaction in the gills: Role of the RtxA13 toxin.</title>
        <authorList>
            <person name="Callol A."/>
            <person name="Pajuelo D."/>
            <person name="Ebbesson L."/>
            <person name="Teles M."/>
            <person name="MacKenzie S."/>
            <person name="Amaro C."/>
        </authorList>
    </citation>
    <scope>NUCLEOTIDE SEQUENCE</scope>
</reference>
<dbReference type="EMBL" id="GBXM01022933">
    <property type="protein sequence ID" value="JAH85644.1"/>
    <property type="molecule type" value="Transcribed_RNA"/>
</dbReference>
<protein>
    <submittedName>
        <fullName evidence="1">Uncharacterized protein</fullName>
    </submittedName>
</protein>
<name>A0A0E9W5J3_ANGAN</name>